<dbReference type="CDD" id="cd02208">
    <property type="entry name" value="cupin_RmlC-like"/>
    <property type="match status" value="1"/>
</dbReference>
<name>A4S1S7_OSTLU</name>
<dbReference type="Pfam" id="PF13621">
    <property type="entry name" value="Cupin_8"/>
    <property type="match status" value="1"/>
</dbReference>
<comment type="similarity">
    <text evidence="1">Belongs to the JARID1 histone demethylase family.</text>
</comment>
<sequence length="239" mass="26798">MAFGEFLDRVSERAGREPLIGEGERYYLRSVDGKARADVRRTHPGLARALELECVWPETRFHSSVLRISSSETTLQTHFDTHDNVLIQLAGEKEVTLFPPEVDSYMYVQGSSSRVNYPNDAPGEFPLFDKYAKDAALKIKLRPGDALFIPAFWFHHVYASGDGASVAVNVFFRTFEPSAYNPSDIYGNKDLVAGKEACDLASRAGSALDELPEPFRSFYARRAVKALANQLAVRINEEW</sequence>
<dbReference type="RefSeq" id="XP_001419419.1">
    <property type="nucleotide sequence ID" value="XM_001419382.1"/>
</dbReference>
<dbReference type="GO" id="GO:0031591">
    <property type="term" value="P:wybutosine biosynthetic process"/>
    <property type="evidence" value="ECO:0007669"/>
    <property type="project" value="TreeGrafter"/>
</dbReference>
<dbReference type="Gene3D" id="6.10.140.1470">
    <property type="match status" value="1"/>
</dbReference>
<dbReference type="EMBL" id="CP000588">
    <property type="protein sequence ID" value="ABO97712.1"/>
    <property type="molecule type" value="Genomic_DNA"/>
</dbReference>
<dbReference type="InterPro" id="IPR041667">
    <property type="entry name" value="Cupin_8"/>
</dbReference>
<dbReference type="PANTHER" id="PTHR12461">
    <property type="entry name" value="HYPOXIA-INDUCIBLE FACTOR 1 ALPHA INHIBITOR-RELATED"/>
    <property type="match status" value="1"/>
</dbReference>
<dbReference type="OMA" id="PYRNICK"/>
<evidence type="ECO:0000259" key="2">
    <source>
        <dbReference type="PROSITE" id="PS51184"/>
    </source>
</evidence>
<dbReference type="eggNOG" id="KOG2132">
    <property type="taxonomic scope" value="Eukaryota"/>
</dbReference>
<dbReference type="InterPro" id="IPR003347">
    <property type="entry name" value="JmjC_dom"/>
</dbReference>
<dbReference type="SMART" id="SM00558">
    <property type="entry name" value="JmjC"/>
    <property type="match status" value="1"/>
</dbReference>
<dbReference type="GeneID" id="5003114"/>
<dbReference type="STRING" id="436017.A4S1S7"/>
<dbReference type="GO" id="GO:0000049">
    <property type="term" value="F:tRNA binding"/>
    <property type="evidence" value="ECO:0007669"/>
    <property type="project" value="TreeGrafter"/>
</dbReference>
<keyword evidence="4" id="KW-1185">Reference proteome</keyword>
<reference evidence="3 4" key="1">
    <citation type="journal article" date="2007" name="Proc. Natl. Acad. Sci. U.S.A.">
        <title>The tiny eukaryote Ostreococcus provides genomic insights into the paradox of plankton speciation.</title>
        <authorList>
            <person name="Palenik B."/>
            <person name="Grimwood J."/>
            <person name="Aerts A."/>
            <person name="Rouze P."/>
            <person name="Salamov A."/>
            <person name="Putnam N."/>
            <person name="Dupont C."/>
            <person name="Jorgensen R."/>
            <person name="Derelle E."/>
            <person name="Rombauts S."/>
            <person name="Zhou K."/>
            <person name="Otillar R."/>
            <person name="Merchant S.S."/>
            <person name="Podell S."/>
            <person name="Gaasterland T."/>
            <person name="Napoli C."/>
            <person name="Gendler K."/>
            <person name="Manuell A."/>
            <person name="Tai V."/>
            <person name="Vallon O."/>
            <person name="Piganeau G."/>
            <person name="Jancek S."/>
            <person name="Heijde M."/>
            <person name="Jabbari K."/>
            <person name="Bowler C."/>
            <person name="Lohr M."/>
            <person name="Robbens S."/>
            <person name="Werner G."/>
            <person name="Dubchak I."/>
            <person name="Pazour G.J."/>
            <person name="Ren Q."/>
            <person name="Paulsen I."/>
            <person name="Delwiche C."/>
            <person name="Schmutz J."/>
            <person name="Rokhsar D."/>
            <person name="Van de Peer Y."/>
            <person name="Moreau H."/>
            <person name="Grigoriev I.V."/>
        </authorList>
    </citation>
    <scope>NUCLEOTIDE SEQUENCE [LARGE SCALE GENOMIC DNA]</scope>
    <source>
        <strain evidence="3 4">CCE9901</strain>
    </source>
</reference>
<evidence type="ECO:0000313" key="4">
    <source>
        <dbReference type="Proteomes" id="UP000001568"/>
    </source>
</evidence>
<dbReference type="PROSITE" id="PS51184">
    <property type="entry name" value="JMJC"/>
    <property type="match status" value="1"/>
</dbReference>
<dbReference type="Gramene" id="ABO97712">
    <property type="protein sequence ID" value="ABO97712"/>
    <property type="gene ID" value="OSTLU_42544"/>
</dbReference>
<gene>
    <name evidence="3" type="ORF">OSTLU_42544</name>
</gene>
<evidence type="ECO:0000256" key="1">
    <source>
        <dbReference type="ARBA" id="ARBA00006801"/>
    </source>
</evidence>
<dbReference type="HOGENOM" id="CLU_016785_4_0_1"/>
<dbReference type="SUPFAM" id="SSF51197">
    <property type="entry name" value="Clavaminate synthase-like"/>
    <property type="match status" value="1"/>
</dbReference>
<evidence type="ECO:0000313" key="3">
    <source>
        <dbReference type="EMBL" id="ABO97712.1"/>
    </source>
</evidence>
<proteinExistence type="inferred from homology"/>
<feature type="domain" description="JmjC" evidence="2">
    <location>
        <begin position="26"/>
        <end position="189"/>
    </location>
</feature>
<organism evidence="3 4">
    <name type="scientific">Ostreococcus lucimarinus (strain CCE9901)</name>
    <dbReference type="NCBI Taxonomy" id="436017"/>
    <lineage>
        <taxon>Eukaryota</taxon>
        <taxon>Viridiplantae</taxon>
        <taxon>Chlorophyta</taxon>
        <taxon>Mamiellophyceae</taxon>
        <taxon>Mamiellales</taxon>
        <taxon>Bathycoccaceae</taxon>
        <taxon>Ostreococcus</taxon>
    </lineage>
</organism>
<dbReference type="PANTHER" id="PTHR12461:SF104">
    <property type="entry name" value="TRNA WYBUTOSINE-SYNTHESIZING PROTEIN 5"/>
    <property type="match status" value="1"/>
</dbReference>
<dbReference type="AlphaFoldDB" id="A4S1S7"/>
<protein>
    <recommendedName>
        <fullName evidence="2">JmjC domain-containing protein</fullName>
    </recommendedName>
</protein>
<dbReference type="KEGG" id="olu:OSTLU_42544"/>
<dbReference type="Gene3D" id="2.60.120.650">
    <property type="entry name" value="Cupin"/>
    <property type="match status" value="1"/>
</dbReference>
<accession>A4S1S7</accession>
<dbReference type="OrthoDB" id="263283at2759"/>
<dbReference type="Proteomes" id="UP000001568">
    <property type="component" value="Chromosome 8"/>
</dbReference>